<dbReference type="InterPro" id="IPR036322">
    <property type="entry name" value="WD40_repeat_dom_sf"/>
</dbReference>
<feature type="compositionally biased region" description="Polar residues" evidence="1">
    <location>
        <begin position="81"/>
        <end position="93"/>
    </location>
</feature>
<dbReference type="InterPro" id="IPR015943">
    <property type="entry name" value="WD40/YVTN_repeat-like_dom_sf"/>
</dbReference>
<dbReference type="InterPro" id="IPR011044">
    <property type="entry name" value="Quino_amine_DH_bsu"/>
</dbReference>
<dbReference type="EMBL" id="JBDFQZ010000005">
    <property type="protein sequence ID" value="KAK9724273.1"/>
    <property type="molecule type" value="Genomic_DNA"/>
</dbReference>
<dbReference type="AlphaFoldDB" id="A0AAW1KU67"/>
<organism evidence="3 4">
    <name type="scientific">Saponaria officinalis</name>
    <name type="common">Common soapwort</name>
    <name type="synonym">Lychnis saponaria</name>
    <dbReference type="NCBI Taxonomy" id="3572"/>
    <lineage>
        <taxon>Eukaryota</taxon>
        <taxon>Viridiplantae</taxon>
        <taxon>Streptophyta</taxon>
        <taxon>Embryophyta</taxon>
        <taxon>Tracheophyta</taxon>
        <taxon>Spermatophyta</taxon>
        <taxon>Magnoliopsida</taxon>
        <taxon>eudicotyledons</taxon>
        <taxon>Gunneridae</taxon>
        <taxon>Pentapetalae</taxon>
        <taxon>Caryophyllales</taxon>
        <taxon>Caryophyllaceae</taxon>
        <taxon>Caryophylleae</taxon>
        <taxon>Saponaria</taxon>
    </lineage>
</organism>
<evidence type="ECO:0000313" key="3">
    <source>
        <dbReference type="EMBL" id="KAK9724273.1"/>
    </source>
</evidence>
<feature type="compositionally biased region" description="Polar residues" evidence="1">
    <location>
        <begin position="106"/>
        <end position="121"/>
    </location>
</feature>
<comment type="caution">
    <text evidence="3">The sequence shown here is derived from an EMBL/GenBank/DDBJ whole genome shotgun (WGS) entry which is preliminary data.</text>
</comment>
<reference evidence="3" key="1">
    <citation type="submission" date="2024-03" db="EMBL/GenBank/DDBJ databases">
        <title>WGS assembly of Saponaria officinalis var. Norfolk2.</title>
        <authorList>
            <person name="Jenkins J."/>
            <person name="Shu S."/>
            <person name="Grimwood J."/>
            <person name="Barry K."/>
            <person name="Goodstein D."/>
            <person name="Schmutz J."/>
            <person name="Leebens-Mack J."/>
            <person name="Osbourn A."/>
        </authorList>
    </citation>
    <scope>NUCLEOTIDE SEQUENCE [LARGE SCALE GENOMIC DNA]</scope>
    <source>
        <strain evidence="3">JIC</strain>
    </source>
</reference>
<evidence type="ECO:0000259" key="2">
    <source>
        <dbReference type="Pfam" id="PF25465"/>
    </source>
</evidence>
<feature type="domain" description="At4g14310 8-bladed propeller" evidence="2">
    <location>
        <begin position="625"/>
        <end position="908"/>
    </location>
</feature>
<evidence type="ECO:0000256" key="1">
    <source>
        <dbReference type="SAM" id="MobiDB-lite"/>
    </source>
</evidence>
<sequence length="913" mass="99723">MSAQSVRRLKERGGSGAKIAALAPDKTLTLISEKPSLISTGRKSIGKENPNPRPISKVSGPALKPLTRPIPKIYGAETRSKSQPRGRSSSPSDFTKVLSDMRKSRVSSGNNLGRSDLSTGKSFGGSRVLEKKGFVGLNQKVVIDKKFSDDCKKAETLSVNLMKMNEIRGKPNLIKCADQSNKGESLVIVDDNGRAQKGGKIDQSVVLKGGSSGTSVKKTVSNVKGFDGGKEKMVSEDGSTSRVVSKSASRLHEKLAYLEGKVKRIACDIKKTKEMLDMNNTDASKVILSDIQEKILGIEKAVGSVIADSNTHVSAACSGVSENSKVDVIDNLCKLTEKKVELVETTEVSVKGLSCQELEARLFPHHKLLRSRTLSKVTAPSFEVVVNNVVDSEKVLNLGGSLFSSNEDNAITQQFLASLNKEQSRTEVPVVDDVRETEEPQTSTADRSSGIISGMQSVELDLQANERLEDFLEHENKASMNVDEEMEDDSVRQLIDVGHKTSTSGWFVSEGEAVLLAHDDGSCSFHDIVNSEEKAEYMPPPGVSQNIWRDCWIIRATGADGCSAKYVVAASAGNTMDSGFCSWDFYYKDVRAFHIEDNATSARVALSPLPDNIMHRRNPLSGLMSNENRQWWYRPCGPLIVSTASCQRAVKVFDIRDGEHIMKWDVQKPVLSMDYSSPLQWRNRGKVVLAEVDGLSLWDVSSLNPQALSSVSTSGRRISALHVNNTDAELGGGVRQRVSSSEAEGNDGVFCTADSINILDFRQPSGIGLKIPKIGVNVQSVYSRGDSIYLGCTSVVSAAKKQVNSQVLQFSVRKQKIVNTYSLPESSAHSHHKALTQVWGNSDWVMATSGLGLFVFDAQKDDGLPSFVSNYNSPQDVREVIGPDDMYSPSFDYHSSQILLISRDRPAMWRRLV</sequence>
<feature type="region of interest" description="Disordered" evidence="1">
    <location>
        <begin position="426"/>
        <end position="448"/>
    </location>
</feature>
<dbReference type="InterPro" id="IPR057442">
    <property type="entry name" value="Beta-prop_At4g14310"/>
</dbReference>
<gene>
    <name evidence="3" type="ORF">RND81_05G060300</name>
</gene>
<name>A0AAW1KU67_SAPOF</name>
<dbReference type="Proteomes" id="UP001443914">
    <property type="component" value="Unassembled WGS sequence"/>
</dbReference>
<accession>A0AAW1KU67</accession>
<feature type="region of interest" description="Disordered" evidence="1">
    <location>
        <begin position="33"/>
        <end position="123"/>
    </location>
</feature>
<dbReference type="Pfam" id="PF25465">
    <property type="entry name" value="Beta-prop_At4g14310"/>
    <property type="match status" value="1"/>
</dbReference>
<dbReference type="PANTHER" id="PTHR35492">
    <property type="entry name" value="TRANSDUCIN/WD40 REPEAT-LIKE SUPERFAMILY PROTEIN"/>
    <property type="match status" value="1"/>
</dbReference>
<evidence type="ECO:0000313" key="4">
    <source>
        <dbReference type="Proteomes" id="UP001443914"/>
    </source>
</evidence>
<protein>
    <recommendedName>
        <fullName evidence="2">At4g14310 8-bladed propeller domain-containing protein</fullName>
    </recommendedName>
</protein>
<keyword evidence="4" id="KW-1185">Reference proteome</keyword>
<dbReference type="InterPro" id="IPR045289">
    <property type="entry name" value="At4g14310-like"/>
</dbReference>
<dbReference type="SUPFAM" id="SSF50969">
    <property type="entry name" value="YVTN repeat-like/Quinoprotein amine dehydrogenase"/>
    <property type="match status" value="1"/>
</dbReference>
<dbReference type="Gene3D" id="2.130.10.10">
    <property type="entry name" value="YVTN repeat-like/Quinoprotein amine dehydrogenase"/>
    <property type="match status" value="1"/>
</dbReference>
<dbReference type="PANTHER" id="PTHR35492:SF1">
    <property type="entry name" value="TRANSDUCIN_WD40 REPEAT-LIKE SUPERFAMILY PROTEIN"/>
    <property type="match status" value="1"/>
</dbReference>
<dbReference type="SUPFAM" id="SSF50978">
    <property type="entry name" value="WD40 repeat-like"/>
    <property type="match status" value="1"/>
</dbReference>
<proteinExistence type="predicted"/>